<dbReference type="AlphaFoldDB" id="A6VMB5"/>
<feature type="domain" description="N-acetyltransferase" evidence="3">
    <location>
        <begin position="1"/>
        <end position="170"/>
    </location>
</feature>
<dbReference type="GO" id="GO:0004177">
    <property type="term" value="F:aminopeptidase activity"/>
    <property type="evidence" value="ECO:0007669"/>
    <property type="project" value="UniProtKB-KW"/>
</dbReference>
<dbReference type="KEGG" id="asu:Asuc_0740"/>
<evidence type="ECO:0000256" key="2">
    <source>
        <dbReference type="ARBA" id="ARBA00023315"/>
    </source>
</evidence>
<dbReference type="Pfam" id="PF00583">
    <property type="entry name" value="Acetyltransf_1"/>
    <property type="match status" value="1"/>
</dbReference>
<dbReference type="eggNOG" id="COG0456">
    <property type="taxonomic scope" value="Bacteria"/>
</dbReference>
<evidence type="ECO:0000313" key="4">
    <source>
        <dbReference type="EMBL" id="ABR74112.1"/>
    </source>
</evidence>
<evidence type="ECO:0000256" key="1">
    <source>
        <dbReference type="ARBA" id="ARBA00022679"/>
    </source>
</evidence>
<dbReference type="InterPro" id="IPR000182">
    <property type="entry name" value="GNAT_dom"/>
</dbReference>
<reference evidence="5" key="1">
    <citation type="journal article" date="2010" name="BMC Genomics">
        <title>A genomic perspective on the potential of Actinobacillus succinogenes for industrial succinate production.</title>
        <authorList>
            <person name="McKinlay J.B."/>
            <person name="Laivenieks M."/>
            <person name="Schindler B.D."/>
            <person name="McKinlay A.A."/>
            <person name="Siddaramappa S."/>
            <person name="Challacombe J.F."/>
            <person name="Lowry S.R."/>
            <person name="Clum A."/>
            <person name="Lapidus A.L."/>
            <person name="Burkhart K.B."/>
            <person name="Harkins V."/>
            <person name="Vieille C."/>
        </authorList>
    </citation>
    <scope>NUCLEOTIDE SEQUENCE [LARGE SCALE GENOMIC DNA]</scope>
    <source>
        <strain evidence="5">ATCC 55618 / DSM 22257 / CCUG 43843 / 130Z</strain>
    </source>
</reference>
<dbReference type="HOGENOM" id="CLU_013985_18_0_6"/>
<gene>
    <name evidence="4" type="ordered locus">Asuc_0740</name>
</gene>
<organism evidence="4 5">
    <name type="scientific">Actinobacillus succinogenes (strain ATCC 55618 / DSM 22257 / CCUG 43843 / 130Z)</name>
    <dbReference type="NCBI Taxonomy" id="339671"/>
    <lineage>
        <taxon>Bacteria</taxon>
        <taxon>Pseudomonadati</taxon>
        <taxon>Pseudomonadota</taxon>
        <taxon>Gammaproteobacteria</taxon>
        <taxon>Pasteurellales</taxon>
        <taxon>Pasteurellaceae</taxon>
        <taxon>Actinobacillus</taxon>
    </lineage>
</organism>
<dbReference type="OrthoDB" id="9796919at2"/>
<keyword evidence="1" id="KW-0808">Transferase</keyword>
<dbReference type="PANTHER" id="PTHR42919">
    <property type="entry name" value="N-ALPHA-ACETYLTRANSFERASE"/>
    <property type="match status" value="1"/>
</dbReference>
<dbReference type="CDD" id="cd04301">
    <property type="entry name" value="NAT_SF"/>
    <property type="match status" value="1"/>
</dbReference>
<name>A6VMB5_ACTSZ</name>
<dbReference type="PANTHER" id="PTHR42919:SF8">
    <property type="entry name" value="N-ALPHA-ACETYLTRANSFERASE 50"/>
    <property type="match status" value="1"/>
</dbReference>
<dbReference type="InterPro" id="IPR016181">
    <property type="entry name" value="Acyl_CoA_acyltransferase"/>
</dbReference>
<keyword evidence="2" id="KW-0012">Acyltransferase</keyword>
<dbReference type="GO" id="GO:0016747">
    <property type="term" value="F:acyltransferase activity, transferring groups other than amino-acyl groups"/>
    <property type="evidence" value="ECO:0007669"/>
    <property type="project" value="InterPro"/>
</dbReference>
<keyword evidence="5" id="KW-1185">Reference proteome</keyword>
<dbReference type="PROSITE" id="PS51186">
    <property type="entry name" value="GNAT"/>
    <property type="match status" value="1"/>
</dbReference>
<dbReference type="InterPro" id="IPR051556">
    <property type="entry name" value="N-term/lysine_N-AcTrnsfr"/>
</dbReference>
<dbReference type="EC" id="3.4.11.5" evidence="4"/>
<dbReference type="STRING" id="339671.Asuc_0740"/>
<accession>A6VMB5</accession>
<dbReference type="Gene3D" id="3.40.630.30">
    <property type="match status" value="1"/>
</dbReference>
<proteinExistence type="predicted"/>
<protein>
    <submittedName>
        <fullName evidence="4">Prolyl aminopeptidase</fullName>
        <ecNumber evidence="4">3.4.11.5</ecNumber>
    </submittedName>
</protein>
<keyword evidence="4" id="KW-0031">Aminopeptidase</keyword>
<dbReference type="SUPFAM" id="SSF55729">
    <property type="entry name" value="Acyl-CoA N-acyltransferases (Nat)"/>
    <property type="match status" value="1"/>
</dbReference>
<dbReference type="Proteomes" id="UP000001114">
    <property type="component" value="Chromosome"/>
</dbReference>
<dbReference type="EMBL" id="CP000746">
    <property type="protein sequence ID" value="ABR74112.1"/>
    <property type="molecule type" value="Genomic_DNA"/>
</dbReference>
<evidence type="ECO:0000313" key="5">
    <source>
        <dbReference type="Proteomes" id="UP000001114"/>
    </source>
</evidence>
<keyword evidence="4" id="KW-0645">Protease</keyword>
<sequence>MNIYPIDSSSLMLLKEISIRTFKETFSHSNTPEDMEVYLAAHFSTEQLQSELANPHSNFYFAEINNKVVGYLKLNFSTAQTESFDLNAVEIERIYVLSQFQGTGIGKRLYQHALEFAKQRMAKYLWLGVWEHNSKAIEFYKKNGLEIFDKHIFRLGDDEQTDWLMRIELN</sequence>
<evidence type="ECO:0000259" key="3">
    <source>
        <dbReference type="PROSITE" id="PS51186"/>
    </source>
</evidence>
<dbReference type="RefSeq" id="WP_012072491.1">
    <property type="nucleotide sequence ID" value="NC_009655.1"/>
</dbReference>
<keyword evidence="4" id="KW-0378">Hydrolase</keyword>